<evidence type="ECO:0000256" key="9">
    <source>
        <dbReference type="RuleBase" id="RU364073"/>
    </source>
</evidence>
<dbReference type="Proteomes" id="UP000199118">
    <property type="component" value="Unassembled WGS sequence"/>
</dbReference>
<dbReference type="InterPro" id="IPR050406">
    <property type="entry name" value="FGGY_Carb_Kinase"/>
</dbReference>
<evidence type="ECO:0000256" key="6">
    <source>
        <dbReference type="ARBA" id="ARBA00022840"/>
    </source>
</evidence>
<dbReference type="Pfam" id="PF00370">
    <property type="entry name" value="FGGY_N"/>
    <property type="match status" value="1"/>
</dbReference>
<feature type="domain" description="Carbohydrate kinase FGGY C-terminal" evidence="11">
    <location>
        <begin position="266"/>
        <end position="451"/>
    </location>
</feature>
<dbReference type="InterPro" id="IPR006000">
    <property type="entry name" value="Xylulokinase"/>
</dbReference>
<dbReference type="AlphaFoldDB" id="A0A1H3BM53"/>
<dbReference type="Pfam" id="PF02782">
    <property type="entry name" value="FGGY_C"/>
    <property type="match status" value="1"/>
</dbReference>
<comment type="similarity">
    <text evidence="1 8 9">Belongs to the FGGY kinase family.</text>
</comment>
<dbReference type="GO" id="GO:0004856">
    <property type="term" value="F:D-xylulokinase activity"/>
    <property type="evidence" value="ECO:0007669"/>
    <property type="project" value="UniProtKB-UniRule"/>
</dbReference>
<keyword evidence="2 8" id="KW-0859">Xylose metabolism</keyword>
<evidence type="ECO:0000256" key="3">
    <source>
        <dbReference type="ARBA" id="ARBA00022679"/>
    </source>
</evidence>
<evidence type="ECO:0000256" key="2">
    <source>
        <dbReference type="ARBA" id="ARBA00022629"/>
    </source>
</evidence>
<dbReference type="EC" id="2.7.1.17" evidence="8 9"/>
<evidence type="ECO:0000256" key="4">
    <source>
        <dbReference type="ARBA" id="ARBA00022741"/>
    </source>
</evidence>
<dbReference type="STRING" id="356660.SAMN05444336_10579"/>
<evidence type="ECO:0000256" key="8">
    <source>
        <dbReference type="HAMAP-Rule" id="MF_02220"/>
    </source>
</evidence>
<keyword evidence="4 8" id="KW-0547">Nucleotide-binding</keyword>
<dbReference type="GO" id="GO:0005998">
    <property type="term" value="P:xylulose catabolic process"/>
    <property type="evidence" value="ECO:0007669"/>
    <property type="project" value="UniProtKB-UniRule"/>
</dbReference>
<feature type="binding site" evidence="8">
    <location>
        <begin position="93"/>
        <end position="94"/>
    </location>
    <ligand>
        <name>substrate</name>
    </ligand>
</feature>
<evidence type="ECO:0000256" key="1">
    <source>
        <dbReference type="ARBA" id="ARBA00009156"/>
    </source>
</evidence>
<reference evidence="12 13" key="1">
    <citation type="submission" date="2016-10" db="EMBL/GenBank/DDBJ databases">
        <authorList>
            <person name="de Groot N.N."/>
        </authorList>
    </citation>
    <scope>NUCLEOTIDE SEQUENCE [LARGE SCALE GENOMIC DNA]</scope>
    <source>
        <strain evidence="12 13">DSM 17890</strain>
    </source>
</reference>
<evidence type="ECO:0000256" key="7">
    <source>
        <dbReference type="ARBA" id="ARBA00023277"/>
    </source>
</evidence>
<feature type="domain" description="Carbohydrate kinase FGGY N-terminal" evidence="10">
    <location>
        <begin position="16"/>
        <end position="256"/>
    </location>
</feature>
<keyword evidence="5 8" id="KW-0418">Kinase</keyword>
<dbReference type="InterPro" id="IPR018483">
    <property type="entry name" value="Carb_kinase_FGGY_CS"/>
</dbReference>
<protein>
    <recommendedName>
        <fullName evidence="8 9">Xylulose kinase</fullName>
        <shortName evidence="8 9">Xylulokinase</shortName>
        <ecNumber evidence="8 9">2.7.1.17</ecNumber>
    </recommendedName>
</protein>
<dbReference type="PANTHER" id="PTHR43095:SF6">
    <property type="entry name" value="XYLULOSE KINASE"/>
    <property type="match status" value="1"/>
</dbReference>
<dbReference type="SUPFAM" id="SSF53067">
    <property type="entry name" value="Actin-like ATPase domain"/>
    <property type="match status" value="2"/>
</dbReference>
<dbReference type="Gene3D" id="3.30.420.40">
    <property type="match status" value="2"/>
</dbReference>
<feature type="site" description="Important for activity" evidence="8">
    <location>
        <position position="20"/>
    </location>
</feature>
<dbReference type="EMBL" id="FNMZ01000005">
    <property type="protein sequence ID" value="SDX42855.1"/>
    <property type="molecule type" value="Genomic_DNA"/>
</dbReference>
<comment type="function">
    <text evidence="8">Catalyzes the phosphorylation of D-xylulose to D-xylulose 5-phosphate.</text>
</comment>
<dbReference type="InterPro" id="IPR018484">
    <property type="entry name" value="FGGY_N"/>
</dbReference>
<proteinExistence type="inferred from homology"/>
<accession>A0A1H3BM53</accession>
<keyword evidence="13" id="KW-1185">Reference proteome</keyword>
<feature type="active site" description="Proton acceptor" evidence="8">
    <location>
        <position position="249"/>
    </location>
</feature>
<dbReference type="HAMAP" id="MF_02220">
    <property type="entry name" value="XylB"/>
    <property type="match status" value="1"/>
</dbReference>
<keyword evidence="6 8" id="KW-0067">ATP-binding</keyword>
<dbReference type="InterPro" id="IPR043129">
    <property type="entry name" value="ATPase_NBD"/>
</dbReference>
<dbReference type="InterPro" id="IPR000577">
    <property type="entry name" value="Carb_kinase_FGGY"/>
</dbReference>
<evidence type="ECO:0000259" key="10">
    <source>
        <dbReference type="Pfam" id="PF00370"/>
    </source>
</evidence>
<evidence type="ECO:0000313" key="13">
    <source>
        <dbReference type="Proteomes" id="UP000199118"/>
    </source>
</evidence>
<keyword evidence="3 8" id="KW-0808">Transferase</keyword>
<dbReference type="NCBIfam" id="TIGR01312">
    <property type="entry name" value="XylB"/>
    <property type="match status" value="1"/>
</dbReference>
<evidence type="ECO:0000256" key="5">
    <source>
        <dbReference type="ARBA" id="ARBA00022777"/>
    </source>
</evidence>
<dbReference type="GO" id="GO:0042732">
    <property type="term" value="P:D-xylose metabolic process"/>
    <property type="evidence" value="ECO:0007669"/>
    <property type="project" value="UniProtKB-KW"/>
</dbReference>
<evidence type="ECO:0000313" key="12">
    <source>
        <dbReference type="EMBL" id="SDX42855.1"/>
    </source>
</evidence>
<keyword evidence="7 8" id="KW-0119">Carbohydrate metabolism</keyword>
<dbReference type="PIRSF" id="PIRSF000538">
    <property type="entry name" value="GlpK"/>
    <property type="match status" value="1"/>
</dbReference>
<dbReference type="CDD" id="cd07808">
    <property type="entry name" value="ASKHA_NBD_FGGY_EcXK-like"/>
    <property type="match status" value="1"/>
</dbReference>
<dbReference type="InterPro" id="IPR018485">
    <property type="entry name" value="FGGY_C"/>
</dbReference>
<dbReference type="PANTHER" id="PTHR43095">
    <property type="entry name" value="SUGAR KINASE"/>
    <property type="match status" value="1"/>
</dbReference>
<sequence length="498" mass="50852">MTGAVGMAGAPSGGRYLGLDLGTSGLKALLIDGAQRVVASADAGLEVSRPRPGWSEQSPEAWLAAADRAVAALAAQAPEDMGRVRGIGLSGQMHGATLLDEADRPLRPCILWDDVRSAAEAARLDADPRFRAISGNIVFPGFTAPKLAWMATHEPALFARIRKVLLPKDYLRLWLTGAHVSDVSDAAGTGWLDVGARAWSPDLLAAGGMERGQMPELVEGTEVSGTLRPALARRWGMPEGVVVAGGGGDNAASAIGTGAVRPGAAFVSLGTSGVLFAATGRCLPAPDSAVHAFCHALPGMWCQMGVILSAASALDWFARIAGQPASALAAELDETAQAPGPVAFLPYLAGERTPHNDAAVRGGFFGLSHAADRPMLTRAVMDGVAFCLRDCLDALRAAGQDVERATAVGGGSRSRVWLISVANALGVPIDIPASGEFGATLGAARLALIAAEGAEPMAVCAPPATESEILPDPALADAYAAAHGRHRGLYPALGAAGG</sequence>
<dbReference type="RefSeq" id="WP_245710584.1">
    <property type="nucleotide sequence ID" value="NZ_FNMZ01000005.1"/>
</dbReference>
<gene>
    <name evidence="8 9" type="primary">xylB</name>
    <name evidence="12" type="ORF">SAMN05444336_10579</name>
</gene>
<dbReference type="PROSITE" id="PS00933">
    <property type="entry name" value="FGGY_KINASES_1"/>
    <property type="match status" value="1"/>
</dbReference>
<name>A0A1H3BM53_9RHOB</name>
<evidence type="ECO:0000259" key="11">
    <source>
        <dbReference type="Pfam" id="PF02782"/>
    </source>
</evidence>
<organism evidence="12 13">
    <name type="scientific">Albimonas donghaensis</name>
    <dbReference type="NCBI Taxonomy" id="356660"/>
    <lineage>
        <taxon>Bacteria</taxon>
        <taxon>Pseudomonadati</taxon>
        <taxon>Pseudomonadota</taxon>
        <taxon>Alphaproteobacteria</taxon>
        <taxon>Rhodobacterales</taxon>
        <taxon>Paracoccaceae</taxon>
        <taxon>Albimonas</taxon>
    </lineage>
</organism>
<comment type="catalytic activity">
    <reaction evidence="8 9">
        <text>D-xylulose + ATP = D-xylulose 5-phosphate + ADP + H(+)</text>
        <dbReference type="Rhea" id="RHEA:10964"/>
        <dbReference type="ChEBI" id="CHEBI:15378"/>
        <dbReference type="ChEBI" id="CHEBI:17140"/>
        <dbReference type="ChEBI" id="CHEBI:30616"/>
        <dbReference type="ChEBI" id="CHEBI:57737"/>
        <dbReference type="ChEBI" id="CHEBI:456216"/>
        <dbReference type="EC" id="2.7.1.17"/>
    </reaction>
</comment>
<dbReference type="GO" id="GO:0005524">
    <property type="term" value="F:ATP binding"/>
    <property type="evidence" value="ECO:0007669"/>
    <property type="project" value="UniProtKB-UniRule"/>
</dbReference>